<organism evidence="6 7">
    <name type="scientific">Blastopirellula marina</name>
    <dbReference type="NCBI Taxonomy" id="124"/>
    <lineage>
        <taxon>Bacteria</taxon>
        <taxon>Pseudomonadati</taxon>
        <taxon>Planctomycetota</taxon>
        <taxon>Planctomycetia</taxon>
        <taxon>Pirellulales</taxon>
        <taxon>Pirellulaceae</taxon>
        <taxon>Blastopirellula</taxon>
    </lineage>
</organism>
<evidence type="ECO:0000256" key="4">
    <source>
        <dbReference type="ARBA" id="ARBA00023163"/>
    </source>
</evidence>
<protein>
    <submittedName>
        <fullName evidence="6">RNA polymerase subunit sigma-70</fullName>
    </submittedName>
</protein>
<dbReference type="InterPro" id="IPR014331">
    <property type="entry name" value="RNA_pol_sigma70_ECF_RHOBA"/>
</dbReference>
<dbReference type="InterPro" id="IPR039425">
    <property type="entry name" value="RNA_pol_sigma-70-like"/>
</dbReference>
<dbReference type="InterPro" id="IPR014284">
    <property type="entry name" value="RNA_pol_sigma-70_dom"/>
</dbReference>
<sequence>MTYKLPERPSLDDASQDQRYADFLANFSANCDRLHAYIYSLLPHHADADDVFQRCSLLLWKKFDTFDQERDFLSWACGVAFYEVKNFLRTANRDRLQFSETLLDLLAEQRGEDLSSISDHLAALRLCVKKLTDNQQQLVWKAYGSATTVADLAAATGRSAQTLYNQLASIRRKLAQCVQMRLAALGEDA</sequence>
<dbReference type="SUPFAM" id="SSF88946">
    <property type="entry name" value="Sigma2 domain of RNA polymerase sigma factors"/>
    <property type="match status" value="1"/>
</dbReference>
<dbReference type="GO" id="GO:0006352">
    <property type="term" value="P:DNA-templated transcription initiation"/>
    <property type="evidence" value="ECO:0007669"/>
    <property type="project" value="InterPro"/>
</dbReference>
<dbReference type="InterPro" id="IPR007627">
    <property type="entry name" value="RNA_pol_sigma70_r2"/>
</dbReference>
<dbReference type="SUPFAM" id="SSF88659">
    <property type="entry name" value="Sigma3 and sigma4 domains of RNA polymerase sigma factors"/>
    <property type="match status" value="1"/>
</dbReference>
<evidence type="ECO:0000259" key="5">
    <source>
        <dbReference type="Pfam" id="PF04542"/>
    </source>
</evidence>
<keyword evidence="2" id="KW-0805">Transcription regulation</keyword>
<dbReference type="Proteomes" id="UP000239388">
    <property type="component" value="Unassembled WGS sequence"/>
</dbReference>
<dbReference type="NCBIfam" id="TIGR02937">
    <property type="entry name" value="sigma70-ECF"/>
    <property type="match status" value="1"/>
</dbReference>
<name>A0A2S8F9I6_9BACT</name>
<dbReference type="Gene3D" id="1.10.10.10">
    <property type="entry name" value="Winged helix-like DNA-binding domain superfamily/Winged helix DNA-binding domain"/>
    <property type="match status" value="1"/>
</dbReference>
<comment type="caution">
    <text evidence="6">The sequence shown here is derived from an EMBL/GenBank/DDBJ whole genome shotgun (WGS) entry which is preliminary data.</text>
</comment>
<evidence type="ECO:0000313" key="7">
    <source>
        <dbReference type="Proteomes" id="UP000239388"/>
    </source>
</evidence>
<dbReference type="InterPro" id="IPR036388">
    <property type="entry name" value="WH-like_DNA-bd_sf"/>
</dbReference>
<evidence type="ECO:0000313" key="6">
    <source>
        <dbReference type="EMBL" id="PQO28802.1"/>
    </source>
</evidence>
<proteinExistence type="inferred from homology"/>
<dbReference type="InterPro" id="IPR013324">
    <property type="entry name" value="RNA_pol_sigma_r3/r4-like"/>
</dbReference>
<dbReference type="Pfam" id="PF04542">
    <property type="entry name" value="Sigma70_r2"/>
    <property type="match status" value="1"/>
</dbReference>
<feature type="domain" description="RNA polymerase sigma-70 region 2" evidence="5">
    <location>
        <begin position="29"/>
        <end position="93"/>
    </location>
</feature>
<dbReference type="NCBIfam" id="TIGR02989">
    <property type="entry name" value="Sig-70_gvs1"/>
    <property type="match status" value="1"/>
</dbReference>
<dbReference type="InterPro" id="IPR013325">
    <property type="entry name" value="RNA_pol_sigma_r2"/>
</dbReference>
<dbReference type="EMBL" id="PUIB01000024">
    <property type="protein sequence ID" value="PQO28802.1"/>
    <property type="molecule type" value="Genomic_DNA"/>
</dbReference>
<evidence type="ECO:0000256" key="3">
    <source>
        <dbReference type="ARBA" id="ARBA00023082"/>
    </source>
</evidence>
<keyword evidence="3" id="KW-0731">Sigma factor</keyword>
<dbReference type="AlphaFoldDB" id="A0A2S8F9I6"/>
<gene>
    <name evidence="6" type="ORF">C5Y98_23785</name>
</gene>
<accession>A0A2S8F9I6</accession>
<dbReference type="OrthoDB" id="6383365at2"/>
<dbReference type="Gene3D" id="1.10.1740.10">
    <property type="match status" value="1"/>
</dbReference>
<dbReference type="RefSeq" id="WP_105358063.1">
    <property type="nucleotide sequence ID" value="NZ_PUIB01000024.1"/>
</dbReference>
<comment type="similarity">
    <text evidence="1">Belongs to the sigma-70 factor family. ECF subfamily.</text>
</comment>
<evidence type="ECO:0000256" key="2">
    <source>
        <dbReference type="ARBA" id="ARBA00023015"/>
    </source>
</evidence>
<evidence type="ECO:0000256" key="1">
    <source>
        <dbReference type="ARBA" id="ARBA00010641"/>
    </source>
</evidence>
<dbReference type="GO" id="GO:0016987">
    <property type="term" value="F:sigma factor activity"/>
    <property type="evidence" value="ECO:0007669"/>
    <property type="project" value="UniProtKB-KW"/>
</dbReference>
<dbReference type="PANTHER" id="PTHR43133:SF51">
    <property type="entry name" value="RNA POLYMERASE SIGMA FACTOR"/>
    <property type="match status" value="1"/>
</dbReference>
<dbReference type="PANTHER" id="PTHR43133">
    <property type="entry name" value="RNA POLYMERASE ECF-TYPE SIGMA FACTO"/>
    <property type="match status" value="1"/>
</dbReference>
<reference evidence="6 7" key="1">
    <citation type="submission" date="2018-02" db="EMBL/GenBank/DDBJ databases">
        <title>Comparative genomes isolates from brazilian mangrove.</title>
        <authorList>
            <person name="Araujo J.E."/>
            <person name="Taketani R.G."/>
            <person name="Silva M.C.P."/>
            <person name="Loureco M.V."/>
            <person name="Andreote F.D."/>
        </authorList>
    </citation>
    <scope>NUCLEOTIDE SEQUENCE [LARGE SCALE GENOMIC DNA]</scope>
    <source>
        <strain evidence="6 7">NAP PRIS-MGV</strain>
    </source>
</reference>
<keyword evidence="4" id="KW-0804">Transcription</keyword>